<dbReference type="Gene3D" id="1.10.10.60">
    <property type="entry name" value="Homeodomain-like"/>
    <property type="match status" value="1"/>
</dbReference>
<dbReference type="InterPro" id="IPR046532">
    <property type="entry name" value="DUF6597"/>
</dbReference>
<keyword evidence="2" id="KW-0238">DNA-binding</keyword>
<sequence length="270" mass="31330">MREIKPGPALAQIVRLYRIIDFEFTHNNPIPPKAYTPRPEQCLQFFPTPTIIEYANKSKSIKPKNALLIGQHTIVNNRTVYKKFLSLQIVFQPGALYRLFGFSLNEITDQLIDAADIFGGAIEHINDQLYHAQDHLEMIRIAERFVAKLANGITNKALPIDLVAQQMLDASQPLDRYVSSAFLSHRQFDRQFIERMGIAPKEYLRVVRFDQAYRMKSRYPEMNWFNIAIACGYYDYQHLSKEYKAFTGYTPSVFFAMDSPERLLGTEEVY</sequence>
<keyword evidence="1" id="KW-0805">Transcription regulation</keyword>
<evidence type="ECO:0000313" key="5">
    <source>
        <dbReference type="EMBL" id="MBD1366760.1"/>
    </source>
</evidence>
<dbReference type="InterPro" id="IPR018060">
    <property type="entry name" value="HTH_AraC"/>
</dbReference>
<dbReference type="SUPFAM" id="SSF46689">
    <property type="entry name" value="Homeodomain-like"/>
    <property type="match status" value="1"/>
</dbReference>
<dbReference type="SMART" id="SM00342">
    <property type="entry name" value="HTH_ARAC"/>
    <property type="match status" value="1"/>
</dbReference>
<accession>A0ABR7WWT1</accession>
<evidence type="ECO:0000259" key="4">
    <source>
        <dbReference type="PROSITE" id="PS01124"/>
    </source>
</evidence>
<comment type="caution">
    <text evidence="5">The sequence shown here is derived from an EMBL/GenBank/DDBJ whole genome shotgun (WGS) entry which is preliminary data.</text>
</comment>
<dbReference type="Pfam" id="PF20240">
    <property type="entry name" value="DUF6597"/>
    <property type="match status" value="1"/>
</dbReference>
<dbReference type="InterPro" id="IPR009057">
    <property type="entry name" value="Homeodomain-like_sf"/>
</dbReference>
<dbReference type="PANTHER" id="PTHR46796:SF13">
    <property type="entry name" value="HTH-TYPE TRANSCRIPTIONAL ACTIVATOR RHAS"/>
    <property type="match status" value="1"/>
</dbReference>
<dbReference type="Proteomes" id="UP000606600">
    <property type="component" value="Unassembled WGS sequence"/>
</dbReference>
<dbReference type="PANTHER" id="PTHR46796">
    <property type="entry name" value="HTH-TYPE TRANSCRIPTIONAL ACTIVATOR RHAS-RELATED"/>
    <property type="match status" value="1"/>
</dbReference>
<evidence type="ECO:0000256" key="1">
    <source>
        <dbReference type="ARBA" id="ARBA00023015"/>
    </source>
</evidence>
<dbReference type="RefSeq" id="WP_191191398.1">
    <property type="nucleotide sequence ID" value="NZ_JACWMY010000014.1"/>
</dbReference>
<dbReference type="InterPro" id="IPR050204">
    <property type="entry name" value="AraC_XylS_family_regulators"/>
</dbReference>
<gene>
    <name evidence="5" type="ORF">IDJ77_23315</name>
</gene>
<dbReference type="PROSITE" id="PS01124">
    <property type="entry name" value="HTH_ARAC_FAMILY_2"/>
    <property type="match status" value="1"/>
</dbReference>
<feature type="domain" description="HTH araC/xylS-type" evidence="4">
    <location>
        <begin position="174"/>
        <end position="257"/>
    </location>
</feature>
<evidence type="ECO:0000256" key="3">
    <source>
        <dbReference type="ARBA" id="ARBA00023163"/>
    </source>
</evidence>
<keyword evidence="3" id="KW-0804">Transcription</keyword>
<keyword evidence="6" id="KW-1185">Reference proteome</keyword>
<name>A0ABR7WWT1_9SPHI</name>
<evidence type="ECO:0000313" key="6">
    <source>
        <dbReference type="Proteomes" id="UP000606600"/>
    </source>
</evidence>
<protein>
    <submittedName>
        <fullName evidence="5">AraC family transcriptional regulator</fullName>
    </submittedName>
</protein>
<reference evidence="5 6" key="1">
    <citation type="submission" date="2020-09" db="EMBL/GenBank/DDBJ databases">
        <title>Novel species of Mucilaginibacter isolated from a glacier on the Tibetan Plateau.</title>
        <authorList>
            <person name="Liu Q."/>
            <person name="Xin Y.-H."/>
        </authorList>
    </citation>
    <scope>NUCLEOTIDE SEQUENCE [LARGE SCALE GENOMIC DNA]</scope>
    <source>
        <strain evidence="5 6">ZT4R22</strain>
    </source>
</reference>
<organism evidence="5 6">
    <name type="scientific">Mucilaginibacter pankratovii</name>
    <dbReference type="NCBI Taxonomy" id="2772110"/>
    <lineage>
        <taxon>Bacteria</taxon>
        <taxon>Pseudomonadati</taxon>
        <taxon>Bacteroidota</taxon>
        <taxon>Sphingobacteriia</taxon>
        <taxon>Sphingobacteriales</taxon>
        <taxon>Sphingobacteriaceae</taxon>
        <taxon>Mucilaginibacter</taxon>
    </lineage>
</organism>
<evidence type="ECO:0000256" key="2">
    <source>
        <dbReference type="ARBA" id="ARBA00023125"/>
    </source>
</evidence>
<dbReference type="EMBL" id="JACWMY010000014">
    <property type="protein sequence ID" value="MBD1366760.1"/>
    <property type="molecule type" value="Genomic_DNA"/>
</dbReference>
<dbReference type="Pfam" id="PF12833">
    <property type="entry name" value="HTH_18"/>
    <property type="match status" value="1"/>
</dbReference>
<proteinExistence type="predicted"/>